<evidence type="ECO:0000313" key="3">
    <source>
        <dbReference type="Proteomes" id="UP000823631"/>
    </source>
</evidence>
<gene>
    <name evidence="2" type="ORF">IAB19_08100</name>
</gene>
<reference evidence="2" key="1">
    <citation type="submission" date="2020-10" db="EMBL/GenBank/DDBJ databases">
        <authorList>
            <person name="Gilroy R."/>
        </authorList>
    </citation>
    <scope>NUCLEOTIDE SEQUENCE</scope>
    <source>
        <strain evidence="2">17213</strain>
    </source>
</reference>
<proteinExistence type="predicted"/>
<organism evidence="2 3">
    <name type="scientific">Candidatus Avisuccinivibrio stercorigallinarum</name>
    <dbReference type="NCBI Taxonomy" id="2840704"/>
    <lineage>
        <taxon>Bacteria</taxon>
        <taxon>Pseudomonadati</taxon>
        <taxon>Pseudomonadota</taxon>
        <taxon>Gammaproteobacteria</taxon>
        <taxon>Aeromonadales</taxon>
        <taxon>Succinivibrionaceae</taxon>
        <taxon>Succinivibrionaceae incertae sedis</taxon>
        <taxon>Candidatus Avisuccinivibrio</taxon>
    </lineage>
</organism>
<dbReference type="CDD" id="cd16936">
    <property type="entry name" value="HATPase_RsbW-like"/>
    <property type="match status" value="1"/>
</dbReference>
<dbReference type="InterPro" id="IPR036890">
    <property type="entry name" value="HATPase_C_sf"/>
</dbReference>
<dbReference type="InterPro" id="IPR003594">
    <property type="entry name" value="HATPase_dom"/>
</dbReference>
<name>A0A9D9DD30_9GAMM</name>
<keyword evidence="2" id="KW-0067">ATP-binding</keyword>
<dbReference type="GO" id="GO:0005524">
    <property type="term" value="F:ATP binding"/>
    <property type="evidence" value="ECO:0007669"/>
    <property type="project" value="UniProtKB-KW"/>
</dbReference>
<protein>
    <submittedName>
        <fullName evidence="2">ATP-binding protein</fullName>
    </submittedName>
</protein>
<dbReference type="Gene3D" id="3.30.565.10">
    <property type="entry name" value="Histidine kinase-like ATPase, C-terminal domain"/>
    <property type="match status" value="1"/>
</dbReference>
<dbReference type="AlphaFoldDB" id="A0A9D9DD30"/>
<dbReference type="EMBL" id="JADINH010000169">
    <property type="protein sequence ID" value="MBO8416324.1"/>
    <property type="molecule type" value="Genomic_DNA"/>
</dbReference>
<feature type="domain" description="Histidine kinase/HSP90-like ATPase" evidence="1">
    <location>
        <begin position="18"/>
        <end position="145"/>
    </location>
</feature>
<comment type="caution">
    <text evidence="2">The sequence shown here is derived from an EMBL/GenBank/DDBJ whole genome shotgun (WGS) entry which is preliminary data.</text>
</comment>
<evidence type="ECO:0000259" key="1">
    <source>
        <dbReference type="Pfam" id="PF13581"/>
    </source>
</evidence>
<dbReference type="Proteomes" id="UP000823631">
    <property type="component" value="Unassembled WGS sequence"/>
</dbReference>
<sequence length="151" mass="16416">MSTSNDQPAVVPLQTIELPAKLEALSQTNALLASMLTGPYEKILFKTQLIVEELLTNICSYAYDGKNGSAKFACGVVNFDGQQAVMIQLTDHGLPYDPFANAKEPDLEASIEERAVGGLGIHLIKEIASHYAYMRVDNCNQTQIILNVGTN</sequence>
<reference evidence="2" key="2">
    <citation type="journal article" date="2021" name="PeerJ">
        <title>Extensive microbial diversity within the chicken gut microbiome revealed by metagenomics and culture.</title>
        <authorList>
            <person name="Gilroy R."/>
            <person name="Ravi A."/>
            <person name="Getino M."/>
            <person name="Pursley I."/>
            <person name="Horton D.L."/>
            <person name="Alikhan N.F."/>
            <person name="Baker D."/>
            <person name="Gharbi K."/>
            <person name="Hall N."/>
            <person name="Watson M."/>
            <person name="Adriaenssens E.M."/>
            <person name="Foster-Nyarko E."/>
            <person name="Jarju S."/>
            <person name="Secka A."/>
            <person name="Antonio M."/>
            <person name="Oren A."/>
            <person name="Chaudhuri R.R."/>
            <person name="La Ragione R."/>
            <person name="Hildebrand F."/>
            <person name="Pallen M.J."/>
        </authorList>
    </citation>
    <scope>NUCLEOTIDE SEQUENCE</scope>
    <source>
        <strain evidence="2">17213</strain>
    </source>
</reference>
<accession>A0A9D9DD30</accession>
<evidence type="ECO:0000313" key="2">
    <source>
        <dbReference type="EMBL" id="MBO8416324.1"/>
    </source>
</evidence>
<dbReference type="Pfam" id="PF13581">
    <property type="entry name" value="HATPase_c_2"/>
    <property type="match status" value="1"/>
</dbReference>
<keyword evidence="2" id="KW-0547">Nucleotide-binding</keyword>